<accession>A0A562ZW70</accession>
<feature type="signal peptide" evidence="1">
    <location>
        <begin position="1"/>
        <end position="19"/>
    </location>
</feature>
<name>A0A562ZW70_9BURK</name>
<dbReference type="OrthoDB" id="977379at2"/>
<keyword evidence="3" id="KW-1185">Reference proteome</keyword>
<reference evidence="2 3" key="1">
    <citation type="submission" date="2019-07" db="EMBL/GenBank/DDBJ databases">
        <title>Caenimonas sedimenti sp. nov., isolated from activated sludge.</title>
        <authorList>
            <person name="Xu J."/>
        </authorList>
    </citation>
    <scope>NUCLEOTIDE SEQUENCE [LARGE SCALE GENOMIC DNA]</scope>
    <source>
        <strain evidence="2 3">HX-9-20</strain>
    </source>
</reference>
<evidence type="ECO:0000313" key="3">
    <source>
        <dbReference type="Proteomes" id="UP000318199"/>
    </source>
</evidence>
<evidence type="ECO:0000256" key="1">
    <source>
        <dbReference type="SAM" id="SignalP"/>
    </source>
</evidence>
<evidence type="ECO:0000313" key="2">
    <source>
        <dbReference type="EMBL" id="TWO72626.1"/>
    </source>
</evidence>
<dbReference type="EMBL" id="VOBQ01000003">
    <property type="protein sequence ID" value="TWO72626.1"/>
    <property type="molecule type" value="Genomic_DNA"/>
</dbReference>
<feature type="chain" id="PRO_5021917331" evidence="1">
    <location>
        <begin position="20"/>
        <end position="232"/>
    </location>
</feature>
<dbReference type="Proteomes" id="UP000318199">
    <property type="component" value="Unassembled WGS sequence"/>
</dbReference>
<gene>
    <name evidence="2" type="ORF">FN976_03585</name>
</gene>
<comment type="caution">
    <text evidence="2">The sequence shown here is derived from an EMBL/GenBank/DDBJ whole genome shotgun (WGS) entry which is preliminary data.</text>
</comment>
<protein>
    <submittedName>
        <fullName evidence="2">Uncharacterized protein</fullName>
    </submittedName>
</protein>
<keyword evidence="1" id="KW-0732">Signal</keyword>
<sequence length="232" mass="23970">MLLRSVIAAIACAATLAWADAALTGSWTALVDGQRVNATFDGKGGGQVDGRPIRYQVKGNMLLVEDQGEVAMYQFQVQGGQLMVAGGQLPGMVTFSRGTIAAAPQAAQGRGGGSGGGAGDLVGKWCKSSSFTANAGGGSQSSACFELRADGSYTYGSERSASAYGGGAWGGTSGSSGDSGRWTATATSITAHSRSGQVSTYQLQKRNHPKNRDPMLCLDGECYTTYWRKAPW</sequence>
<dbReference type="RefSeq" id="WP_145891069.1">
    <property type="nucleotide sequence ID" value="NZ_VOBQ01000003.1"/>
</dbReference>
<proteinExistence type="predicted"/>
<dbReference type="AlphaFoldDB" id="A0A562ZW70"/>
<organism evidence="2 3">
    <name type="scientific">Caenimonas sedimenti</name>
    <dbReference type="NCBI Taxonomy" id="2596921"/>
    <lineage>
        <taxon>Bacteria</taxon>
        <taxon>Pseudomonadati</taxon>
        <taxon>Pseudomonadota</taxon>
        <taxon>Betaproteobacteria</taxon>
        <taxon>Burkholderiales</taxon>
        <taxon>Comamonadaceae</taxon>
        <taxon>Caenimonas</taxon>
    </lineage>
</organism>